<protein>
    <submittedName>
        <fullName evidence="2">Uncharacterized protein</fullName>
    </submittedName>
</protein>
<accession>A0A8K0RMW7</accession>
<evidence type="ECO:0000313" key="3">
    <source>
        <dbReference type="Proteomes" id="UP000813427"/>
    </source>
</evidence>
<dbReference type="OrthoDB" id="2922289at2759"/>
<dbReference type="PANTHER" id="PTHR40788">
    <property type="entry name" value="CLR5 DOMAIN-CONTAINING PROTEIN-RELATED"/>
    <property type="match status" value="1"/>
</dbReference>
<comment type="caution">
    <text evidence="2">The sequence shown here is derived from an EMBL/GenBank/DDBJ whole genome shotgun (WGS) entry which is preliminary data.</text>
</comment>
<evidence type="ECO:0000313" key="2">
    <source>
        <dbReference type="EMBL" id="KAH7230037.1"/>
    </source>
</evidence>
<dbReference type="PANTHER" id="PTHR40788:SF2">
    <property type="entry name" value="CLR5 DOMAIN-CONTAINING PROTEIN"/>
    <property type="match status" value="1"/>
</dbReference>
<dbReference type="Proteomes" id="UP000813427">
    <property type="component" value="Unassembled WGS sequence"/>
</dbReference>
<keyword evidence="3" id="KW-1185">Reference proteome</keyword>
<organism evidence="2 3">
    <name type="scientific">Fusarium tricinctum</name>
    <dbReference type="NCBI Taxonomy" id="61284"/>
    <lineage>
        <taxon>Eukaryota</taxon>
        <taxon>Fungi</taxon>
        <taxon>Dikarya</taxon>
        <taxon>Ascomycota</taxon>
        <taxon>Pezizomycotina</taxon>
        <taxon>Sordariomycetes</taxon>
        <taxon>Hypocreomycetidae</taxon>
        <taxon>Hypocreales</taxon>
        <taxon>Nectriaceae</taxon>
        <taxon>Fusarium</taxon>
        <taxon>Fusarium tricinctum species complex</taxon>
    </lineage>
</organism>
<sequence length="674" mass="78408">MNLRRDLRFDPFSEEARQLIARPSFAGHRLVFIQIFTSYDLLKGILERHEATIQKRWTKRLVSRDFRLLLKAWPPFQPLTRPDFEAFRKEPKEEREKGTKFKDHFMWPYVNQEDLSQSKLMLLSSQARALLILEAQARLMSFLIDCCRQILHEILRRILPAIRIAMPLDFPLWQSWLPKLLIDYQQSSTSIGLSSLLEARKLAAEDHVWSLREDPAYFADQFREIQDHRQEMIPDTQGKPHPATQKLRENTLWARLKNLGHLQKKFEKKIQATNELPEEYMVALLRFKYYLEQASKAPLEKLKVSVTASPPMRKFFVREPPPDPNTTKILIRTRPGVNMDKAETELIWLLRTLWEDDYALFLARPPIVVDELERLLQAEPKADALISAHVAKIIGELAILTQCQKQLELYQPWAQQFDMASADHVDGFEKEFTALQKPMTQLHGAFLQKHLDSAARVGEPSGGKFTYPYGKRRTKETVDALRQAEANLDMFWAKVDDVTKARVMDFEGTALYRLLSQPRILRRTAQWVEPAKKSERVEPSLEKDIWALNQPMSNLFLGQSEKMGQDPSSRSVQSKTKVKTKGVDNQPTFAVDARVLKVFRTLFFNPEVTSTPGSVPWHDFLYSMASTGFRIEKLYGSVWQFSPTSLDVERSIHFHEPHPRVRFLLRLLDAMDED</sequence>
<feature type="region of interest" description="Disordered" evidence="1">
    <location>
        <begin position="560"/>
        <end position="579"/>
    </location>
</feature>
<reference evidence="2" key="1">
    <citation type="journal article" date="2021" name="Nat. Commun.">
        <title>Genetic determinants of endophytism in the Arabidopsis root mycobiome.</title>
        <authorList>
            <person name="Mesny F."/>
            <person name="Miyauchi S."/>
            <person name="Thiergart T."/>
            <person name="Pickel B."/>
            <person name="Atanasova L."/>
            <person name="Karlsson M."/>
            <person name="Huettel B."/>
            <person name="Barry K.W."/>
            <person name="Haridas S."/>
            <person name="Chen C."/>
            <person name="Bauer D."/>
            <person name="Andreopoulos W."/>
            <person name="Pangilinan J."/>
            <person name="LaButti K."/>
            <person name="Riley R."/>
            <person name="Lipzen A."/>
            <person name="Clum A."/>
            <person name="Drula E."/>
            <person name="Henrissat B."/>
            <person name="Kohler A."/>
            <person name="Grigoriev I.V."/>
            <person name="Martin F.M."/>
            <person name="Hacquard S."/>
        </authorList>
    </citation>
    <scope>NUCLEOTIDE SEQUENCE</scope>
    <source>
        <strain evidence="2">MPI-SDFR-AT-0068</strain>
    </source>
</reference>
<proteinExistence type="predicted"/>
<dbReference type="EMBL" id="JAGPXF010000014">
    <property type="protein sequence ID" value="KAH7230037.1"/>
    <property type="molecule type" value="Genomic_DNA"/>
</dbReference>
<evidence type="ECO:0000256" key="1">
    <source>
        <dbReference type="SAM" id="MobiDB-lite"/>
    </source>
</evidence>
<dbReference type="AlphaFoldDB" id="A0A8K0RMW7"/>
<feature type="compositionally biased region" description="Polar residues" evidence="1">
    <location>
        <begin position="566"/>
        <end position="575"/>
    </location>
</feature>
<gene>
    <name evidence="2" type="ORF">BKA59DRAFT_488931</name>
</gene>
<name>A0A8K0RMW7_9HYPO</name>